<dbReference type="Gene3D" id="1.10.10.10">
    <property type="entry name" value="Winged helix-like DNA-binding domain superfamily/Winged helix DNA-binding domain"/>
    <property type="match status" value="1"/>
</dbReference>
<dbReference type="InterPro" id="IPR036388">
    <property type="entry name" value="WH-like_DNA-bd_sf"/>
</dbReference>
<dbReference type="PANTHER" id="PTHR43252:SF6">
    <property type="entry name" value="NEGATIVE TRANSCRIPTION REGULATOR PADR"/>
    <property type="match status" value="1"/>
</dbReference>
<feature type="compositionally biased region" description="Low complexity" evidence="1">
    <location>
        <begin position="177"/>
        <end position="198"/>
    </location>
</feature>
<reference evidence="5" key="1">
    <citation type="submission" date="2018-09" db="EMBL/GenBank/DDBJ databases">
        <title>Genome sequencing of strain 2DFWR-13.</title>
        <authorList>
            <person name="Heo J."/>
            <person name="Kim S.-J."/>
            <person name="Kwon S.-W."/>
        </authorList>
    </citation>
    <scope>NUCLEOTIDE SEQUENCE [LARGE SCALE GENOMIC DNA]</scope>
    <source>
        <strain evidence="5">2DFWR-13</strain>
    </source>
</reference>
<gene>
    <name evidence="4" type="ORF">D7I47_05110</name>
</gene>
<feature type="domain" description="Transcription regulator PadR N-terminal" evidence="2">
    <location>
        <begin position="7"/>
        <end position="76"/>
    </location>
</feature>
<dbReference type="EMBL" id="CP032630">
    <property type="protein sequence ID" value="AYF97693.1"/>
    <property type="molecule type" value="Genomic_DNA"/>
</dbReference>
<accession>A0A387B5L1</accession>
<name>A0A387B5L1_9MICO</name>
<evidence type="ECO:0000259" key="2">
    <source>
        <dbReference type="Pfam" id="PF03551"/>
    </source>
</evidence>
<evidence type="ECO:0000259" key="3">
    <source>
        <dbReference type="Pfam" id="PF10400"/>
    </source>
</evidence>
<dbReference type="OrthoDB" id="3186544at2"/>
<evidence type="ECO:0000256" key="1">
    <source>
        <dbReference type="SAM" id="MobiDB-lite"/>
    </source>
</evidence>
<dbReference type="AlphaFoldDB" id="A0A387B5L1"/>
<keyword evidence="5" id="KW-1185">Reference proteome</keyword>
<dbReference type="SUPFAM" id="SSF46785">
    <property type="entry name" value="Winged helix' DNA-binding domain"/>
    <property type="match status" value="1"/>
</dbReference>
<organism evidence="4 5">
    <name type="scientific">Protaetiibacter intestinalis</name>
    <dbReference type="NCBI Taxonomy" id="2419774"/>
    <lineage>
        <taxon>Bacteria</taxon>
        <taxon>Bacillati</taxon>
        <taxon>Actinomycetota</taxon>
        <taxon>Actinomycetes</taxon>
        <taxon>Micrococcales</taxon>
        <taxon>Microbacteriaceae</taxon>
        <taxon>Protaetiibacter</taxon>
    </lineage>
</organism>
<dbReference type="Pfam" id="PF10400">
    <property type="entry name" value="Vir_act_alpha_C"/>
    <property type="match status" value="1"/>
</dbReference>
<dbReference type="Pfam" id="PF03551">
    <property type="entry name" value="PadR"/>
    <property type="match status" value="1"/>
</dbReference>
<dbReference type="InterPro" id="IPR036390">
    <property type="entry name" value="WH_DNA-bd_sf"/>
</dbReference>
<dbReference type="RefSeq" id="WP_120762042.1">
    <property type="nucleotide sequence ID" value="NZ_CP032630.1"/>
</dbReference>
<proteinExistence type="predicted"/>
<protein>
    <submittedName>
        <fullName evidence="4">PadR family transcriptional regulator</fullName>
    </submittedName>
</protein>
<evidence type="ECO:0000313" key="5">
    <source>
        <dbReference type="Proteomes" id="UP000278886"/>
    </source>
</evidence>
<evidence type="ECO:0000313" key="4">
    <source>
        <dbReference type="EMBL" id="AYF97693.1"/>
    </source>
</evidence>
<feature type="region of interest" description="Disordered" evidence="1">
    <location>
        <begin position="166"/>
        <end position="198"/>
    </location>
</feature>
<dbReference type="InterPro" id="IPR018309">
    <property type="entry name" value="Tscrpt_reg_PadR_C"/>
</dbReference>
<dbReference type="InterPro" id="IPR005149">
    <property type="entry name" value="Tscrpt_reg_PadR_N"/>
</dbReference>
<dbReference type="PANTHER" id="PTHR43252">
    <property type="entry name" value="TRANSCRIPTIONAL REGULATOR YQJI"/>
    <property type="match status" value="1"/>
</dbReference>
<feature type="domain" description="Transcription regulator PadR C-terminal" evidence="3">
    <location>
        <begin position="91"/>
        <end position="165"/>
    </location>
</feature>
<sequence length="198" mass="22037">MSVRQGLLAVLELGPNYGYQLRAEFEQRTGGTWPLNIGQVYTTLDRLERDGLVRRGASTEEGQLLYEITDAGRAATADWLGHPVTRERASRDELAIKLALAVTLPGVDIPALIQTQRTATLGALQDLTRLKREDSGDLAWELVLESMIFQLEAEVRWLDHSEARLAREARTSRTPRRSSSPHSGRIETTAAAETETTR</sequence>
<dbReference type="Proteomes" id="UP000278886">
    <property type="component" value="Chromosome"/>
</dbReference>
<dbReference type="KEGG" id="lyd:D7I47_05110"/>